<dbReference type="EMBL" id="CP004353">
    <property type="protein sequence ID" value="AHI22487.1"/>
    <property type="molecule type" value="Genomic_DNA"/>
</dbReference>
<evidence type="ECO:0000256" key="7">
    <source>
        <dbReference type="ARBA" id="ARBA00048220"/>
    </source>
</evidence>
<dbReference type="GO" id="GO:0008270">
    <property type="term" value="F:zinc ion binding"/>
    <property type="evidence" value="ECO:0007669"/>
    <property type="project" value="UniProtKB-KW"/>
</dbReference>
<dbReference type="NCBIfam" id="TIGR00143">
    <property type="entry name" value="hypF"/>
    <property type="match status" value="1"/>
</dbReference>
<evidence type="ECO:0000256" key="2">
    <source>
        <dbReference type="ARBA" id="ARBA00008097"/>
    </source>
</evidence>
<keyword evidence="5" id="KW-0863">Zinc-finger</keyword>
<keyword evidence="13" id="KW-1185">Reference proteome</keyword>
<dbReference type="eggNOG" id="COG0068">
    <property type="taxonomic scope" value="Bacteria"/>
</dbReference>
<evidence type="ECO:0000313" key="13">
    <source>
        <dbReference type="Proteomes" id="UP000019222"/>
    </source>
</evidence>
<evidence type="ECO:0000256" key="4">
    <source>
        <dbReference type="ARBA" id="ARBA00022723"/>
    </source>
</evidence>
<dbReference type="InterPro" id="IPR004421">
    <property type="entry name" value="Carbamoyltransferase_HypF"/>
</dbReference>
<dbReference type="GO" id="GO:0003998">
    <property type="term" value="F:acylphosphatase activity"/>
    <property type="evidence" value="ECO:0007669"/>
    <property type="project" value="UniProtKB-EC"/>
</dbReference>
<dbReference type="Pfam" id="PF22521">
    <property type="entry name" value="HypF_C_2"/>
    <property type="match status" value="1"/>
</dbReference>
<dbReference type="Gene3D" id="3.30.420.360">
    <property type="match status" value="1"/>
</dbReference>
<dbReference type="InterPro" id="IPR036046">
    <property type="entry name" value="Acylphosphatase-like_dom_sf"/>
</dbReference>
<dbReference type="PATRIC" id="fig|1224164.3.peg.1100"/>
<evidence type="ECO:0000259" key="10">
    <source>
        <dbReference type="PROSITE" id="PS51160"/>
    </source>
</evidence>
<feature type="active site" evidence="9">
    <location>
        <position position="23"/>
    </location>
</feature>
<dbReference type="PROSITE" id="PS51160">
    <property type="entry name" value="ACYLPHOSPHATASE_3"/>
    <property type="match status" value="1"/>
</dbReference>
<dbReference type="Gene3D" id="3.30.420.40">
    <property type="match status" value="1"/>
</dbReference>
<dbReference type="RefSeq" id="WP_025252522.1">
    <property type="nucleotide sequence ID" value="NZ_CP004353.1"/>
</dbReference>
<dbReference type="PIRSF" id="PIRSF006256">
    <property type="entry name" value="CMPcnvr_hdrg_mat"/>
    <property type="match status" value="1"/>
</dbReference>
<dbReference type="Pfam" id="PF17788">
    <property type="entry name" value="HypF_C"/>
    <property type="match status" value="1"/>
</dbReference>
<evidence type="ECO:0000259" key="11">
    <source>
        <dbReference type="PROSITE" id="PS51163"/>
    </source>
</evidence>
<evidence type="ECO:0000256" key="3">
    <source>
        <dbReference type="ARBA" id="ARBA00022598"/>
    </source>
</evidence>
<evidence type="ECO:0000256" key="9">
    <source>
        <dbReference type="PROSITE-ProRule" id="PRU00520"/>
    </source>
</evidence>
<name>W5XZY1_9CORY</name>
<dbReference type="GO" id="GO:0016874">
    <property type="term" value="F:ligase activity"/>
    <property type="evidence" value="ECO:0007669"/>
    <property type="project" value="UniProtKB-UniRule"/>
</dbReference>
<dbReference type="Pfam" id="PF01300">
    <property type="entry name" value="Sua5_yciO_yrdC"/>
    <property type="match status" value="1"/>
</dbReference>
<dbReference type="InterPro" id="IPR055128">
    <property type="entry name" value="HypF_C_2"/>
</dbReference>
<sequence length="745" mass="78957">MSITDLQRLAITLTGVVQGVGMRPHIAKVAANHEVTGWCGNNDIEVFIEAQGTPGVLEEFLRDVLSSLPPLARVVSVDKQEKPVREETGFTIVASTHLPGARTLIPPDVAPCEDCIAEFNDPTNRRYHYPFITCTHCGPRLTIIEELPYDRPNTTLKVFPLCPDCEREYTDVNDRRYHAQPISCPNCGPKVWFEEGERVVAGQDAFSAARELLREGKVLAVRGIGGFHLMCQATDPAAIARLRGLKRRPHKPFAVMVPSLDHARAVVALTPAQEALLTSPARPIVIAPSRGVLPQSIAPGLGDVGVVLPYSPLHMLLVDSPVVATSGNPSGEPLVASIAEARELLGGFCDGFLFHDRDIFVPVEDSVYLGEVPVRRSRGLAPLPLAIPDGPDVFAVGGELKNTMCLTSGGLAHLTSHIGDMGSLRAQEVAERTFAQMSSLRGVEPSAIVCDMHPGYSTTAWAERLSDRLGLPLLQVQHHQAHAASVLAEHGLLGRPAVVIAADGTGYGLDGTIWGGEIFVVSPELVFERAWHVPSFPLAGGDRAVTYPWRIVLGVSASWGVSGPLVSRLRSSVDAGELRLVSSQLGSGIGTVATSSLGRLFDAAACLVGCGTFGTAVSYEAQAAMEFEHLARGGACSWDGVSTLAEAFAVLASSSGGANAARQFHRHVAQVLGARAAEVAGTSGAQVVAMTGGCAFNRLLLADLREFLRGRGYELVVHEQVPPGDGGLSLGQAVLGRAMLARGEG</sequence>
<dbReference type="GO" id="GO:0016743">
    <property type="term" value="F:carboxyl- or carbamoyltransferase activity"/>
    <property type="evidence" value="ECO:0007669"/>
    <property type="project" value="UniProtKB-UniRule"/>
</dbReference>
<evidence type="ECO:0000256" key="1">
    <source>
        <dbReference type="ARBA" id="ARBA00004711"/>
    </source>
</evidence>
<dbReference type="SUPFAM" id="SSF55821">
    <property type="entry name" value="YrdC/RibB"/>
    <property type="match status" value="1"/>
</dbReference>
<feature type="domain" description="Acylphosphatase-like" evidence="10">
    <location>
        <begin position="8"/>
        <end position="94"/>
    </location>
</feature>
<comment type="catalytic activity">
    <reaction evidence="7">
        <text>C-terminal L-cysteinyl-[HypE protein] + carbamoyl phosphate + ATP + H2O = C-terminal S-carboxamide-L-cysteinyl-[HypE protein] + AMP + phosphate + diphosphate + H(+)</text>
        <dbReference type="Rhea" id="RHEA:55636"/>
        <dbReference type="Rhea" id="RHEA-COMP:14247"/>
        <dbReference type="Rhea" id="RHEA-COMP:14392"/>
        <dbReference type="ChEBI" id="CHEBI:15377"/>
        <dbReference type="ChEBI" id="CHEBI:15378"/>
        <dbReference type="ChEBI" id="CHEBI:30616"/>
        <dbReference type="ChEBI" id="CHEBI:33019"/>
        <dbReference type="ChEBI" id="CHEBI:43474"/>
        <dbReference type="ChEBI" id="CHEBI:58228"/>
        <dbReference type="ChEBI" id="CHEBI:76913"/>
        <dbReference type="ChEBI" id="CHEBI:139126"/>
        <dbReference type="ChEBI" id="CHEBI:456215"/>
    </reaction>
</comment>
<dbReference type="Pfam" id="PF07503">
    <property type="entry name" value="zf-HYPF"/>
    <property type="match status" value="2"/>
</dbReference>
<evidence type="ECO:0000256" key="8">
    <source>
        <dbReference type="PIRNR" id="PIRNR006256"/>
    </source>
</evidence>
<dbReference type="InterPro" id="IPR041440">
    <property type="entry name" value="HypF_C"/>
</dbReference>
<accession>W5XZY1</accession>
<organism evidence="12 13">
    <name type="scientific">Corynebacterium vitaeruminis DSM 20294</name>
    <dbReference type="NCBI Taxonomy" id="1224164"/>
    <lineage>
        <taxon>Bacteria</taxon>
        <taxon>Bacillati</taxon>
        <taxon>Actinomycetota</taxon>
        <taxon>Actinomycetes</taxon>
        <taxon>Mycobacteriales</taxon>
        <taxon>Corynebacteriaceae</taxon>
        <taxon>Corynebacterium</taxon>
    </lineage>
</organism>
<evidence type="ECO:0000313" key="12">
    <source>
        <dbReference type="EMBL" id="AHI22487.1"/>
    </source>
</evidence>
<keyword evidence="6" id="KW-0862">Zinc</keyword>
<dbReference type="SUPFAM" id="SSF53067">
    <property type="entry name" value="Actin-like ATPase domain"/>
    <property type="match status" value="1"/>
</dbReference>
<dbReference type="InterPro" id="IPR017968">
    <property type="entry name" value="Acylphosphatase_CS"/>
</dbReference>
<keyword evidence="4" id="KW-0479">Metal-binding</keyword>
<comment type="pathway">
    <text evidence="1">Protein modification; [NiFe] hydrogenase maturation.</text>
</comment>
<dbReference type="KEGG" id="cvt:B843_05510"/>
<dbReference type="HOGENOM" id="CLU_009164_0_0_11"/>
<dbReference type="PROSITE" id="PS00150">
    <property type="entry name" value="ACYLPHOSPHATASE_1"/>
    <property type="match status" value="1"/>
</dbReference>
<dbReference type="Proteomes" id="UP000019222">
    <property type="component" value="Chromosome"/>
</dbReference>
<feature type="active site" evidence="9">
    <location>
        <position position="41"/>
    </location>
</feature>
<feature type="domain" description="YrdC-like" evidence="11">
    <location>
        <begin position="203"/>
        <end position="380"/>
    </location>
</feature>
<dbReference type="STRING" id="1224164.B843_05510"/>
<dbReference type="InterPro" id="IPR017945">
    <property type="entry name" value="DHBP_synth_RibB-like_a/b_dom"/>
</dbReference>
<dbReference type="EC" id="6.2.-.-" evidence="8"/>
<dbReference type="InterPro" id="IPR001792">
    <property type="entry name" value="Acylphosphatase-like_dom"/>
</dbReference>
<evidence type="ECO:0000256" key="5">
    <source>
        <dbReference type="ARBA" id="ARBA00022771"/>
    </source>
</evidence>
<dbReference type="InterPro" id="IPR051060">
    <property type="entry name" value="Carbamoyltrans_HypF-like"/>
</dbReference>
<protein>
    <recommendedName>
        <fullName evidence="8">Carbamoyltransferase</fullName>
        <ecNumber evidence="8">6.2.-.-</ecNumber>
    </recommendedName>
</protein>
<proteinExistence type="inferred from homology"/>
<comment type="similarity">
    <text evidence="2 8">Belongs to the carbamoyltransferase HypF family.</text>
</comment>
<keyword evidence="9" id="KW-0378">Hydrolase</keyword>
<dbReference type="GO" id="GO:0003725">
    <property type="term" value="F:double-stranded RNA binding"/>
    <property type="evidence" value="ECO:0007669"/>
    <property type="project" value="InterPro"/>
</dbReference>
<dbReference type="PANTHER" id="PTHR42959">
    <property type="entry name" value="CARBAMOYLTRANSFERASE"/>
    <property type="match status" value="1"/>
</dbReference>
<reference evidence="12 13" key="1">
    <citation type="submission" date="2013-02" db="EMBL/GenBank/DDBJ databases">
        <title>The complete genome sequence of Corynebacterium vitaeruminis DSM 20294.</title>
        <authorList>
            <person name="Ruckert C."/>
            <person name="Albersmeier A."/>
            <person name="Kalinowski J."/>
        </authorList>
    </citation>
    <scope>NUCLEOTIDE SEQUENCE [LARGE SCALE GENOMIC DNA]</scope>
    <source>
        <strain evidence="13">ATCC 10234</strain>
    </source>
</reference>
<dbReference type="Gene3D" id="3.90.870.50">
    <property type="match status" value="1"/>
</dbReference>
<dbReference type="GO" id="GO:0051604">
    <property type="term" value="P:protein maturation"/>
    <property type="evidence" value="ECO:0007669"/>
    <property type="project" value="TreeGrafter"/>
</dbReference>
<dbReference type="Pfam" id="PF00708">
    <property type="entry name" value="Acylphosphatase"/>
    <property type="match status" value="1"/>
</dbReference>
<dbReference type="InterPro" id="IPR011125">
    <property type="entry name" value="Znf_HypF"/>
</dbReference>
<keyword evidence="3" id="KW-0436">Ligase</keyword>
<dbReference type="AlphaFoldDB" id="W5XZY1"/>
<dbReference type="PANTHER" id="PTHR42959:SF1">
    <property type="entry name" value="CARBAMOYLTRANSFERASE HYPF"/>
    <property type="match status" value="1"/>
</dbReference>
<dbReference type="InterPro" id="IPR043129">
    <property type="entry name" value="ATPase_NBD"/>
</dbReference>
<evidence type="ECO:0000256" key="6">
    <source>
        <dbReference type="ARBA" id="ARBA00022833"/>
    </source>
</evidence>
<dbReference type="Gene3D" id="3.30.110.120">
    <property type="match status" value="1"/>
</dbReference>
<dbReference type="UniPathway" id="UPA00335"/>
<dbReference type="PROSITE" id="PS51163">
    <property type="entry name" value="YRDC"/>
    <property type="match status" value="1"/>
</dbReference>
<gene>
    <name evidence="12" type="ORF">B843_05510</name>
</gene>
<comment type="catalytic activity">
    <reaction evidence="9">
        <text>an acyl phosphate + H2O = a carboxylate + phosphate + H(+)</text>
        <dbReference type="Rhea" id="RHEA:14965"/>
        <dbReference type="ChEBI" id="CHEBI:15377"/>
        <dbReference type="ChEBI" id="CHEBI:15378"/>
        <dbReference type="ChEBI" id="CHEBI:29067"/>
        <dbReference type="ChEBI" id="CHEBI:43474"/>
        <dbReference type="ChEBI" id="CHEBI:59918"/>
        <dbReference type="EC" id="3.6.1.7"/>
    </reaction>
</comment>
<dbReference type="SUPFAM" id="SSF54975">
    <property type="entry name" value="Acylphosphatase/BLUF domain-like"/>
    <property type="match status" value="1"/>
</dbReference>
<dbReference type="InterPro" id="IPR006070">
    <property type="entry name" value="Sua5-like_dom"/>
</dbReference>